<dbReference type="GO" id="GO:0005524">
    <property type="term" value="F:ATP binding"/>
    <property type="evidence" value="ECO:0007669"/>
    <property type="project" value="InterPro"/>
</dbReference>
<proteinExistence type="predicted"/>
<evidence type="ECO:0000256" key="1">
    <source>
        <dbReference type="ARBA" id="ARBA00022598"/>
    </source>
</evidence>
<dbReference type="InterPro" id="IPR050326">
    <property type="entry name" value="NAD_dep_DNA_ligaseB"/>
</dbReference>
<keyword evidence="4" id="KW-0234">DNA repair</keyword>
<keyword evidence="2" id="KW-0235">DNA replication</keyword>
<dbReference type="GO" id="GO:0003910">
    <property type="term" value="F:DNA ligase (ATP) activity"/>
    <property type="evidence" value="ECO:0007669"/>
    <property type="project" value="InterPro"/>
</dbReference>
<dbReference type="GO" id="GO:0006310">
    <property type="term" value="P:DNA recombination"/>
    <property type="evidence" value="ECO:0007669"/>
    <property type="project" value="InterPro"/>
</dbReference>
<organism evidence="6 7">
    <name type="scientific">Porcisia hertigi</name>
    <dbReference type="NCBI Taxonomy" id="2761500"/>
    <lineage>
        <taxon>Eukaryota</taxon>
        <taxon>Discoba</taxon>
        <taxon>Euglenozoa</taxon>
        <taxon>Kinetoplastea</taxon>
        <taxon>Metakinetoplastina</taxon>
        <taxon>Trypanosomatida</taxon>
        <taxon>Trypanosomatidae</taxon>
        <taxon>Leishmaniinae</taxon>
        <taxon>Porcisia</taxon>
    </lineage>
</organism>
<dbReference type="Pfam" id="PF14743">
    <property type="entry name" value="DNA_ligase_OB_2"/>
    <property type="match status" value="1"/>
</dbReference>
<dbReference type="PANTHER" id="PTHR47810:SF3">
    <property type="entry name" value="LIGASE, PUTATIVE-RELATED"/>
    <property type="match status" value="1"/>
</dbReference>
<dbReference type="PROSITE" id="PS00333">
    <property type="entry name" value="DNA_LIGASE_A2"/>
    <property type="match status" value="1"/>
</dbReference>
<reference evidence="6 7" key="1">
    <citation type="submission" date="2021-02" db="EMBL/GenBank/DDBJ databases">
        <title>Porcisia hertigi Genome sequencing and assembly.</title>
        <authorList>
            <person name="Almutairi H."/>
            <person name="Gatherer D."/>
        </authorList>
    </citation>
    <scope>NUCLEOTIDE SEQUENCE [LARGE SCALE GENOMIC DNA]</scope>
    <source>
        <strain evidence="6 7">C119</strain>
    </source>
</reference>
<dbReference type="OrthoDB" id="411785at2759"/>
<dbReference type="SUPFAM" id="SSF50249">
    <property type="entry name" value="Nucleic acid-binding proteins"/>
    <property type="match status" value="1"/>
</dbReference>
<dbReference type="GO" id="GO:0006260">
    <property type="term" value="P:DNA replication"/>
    <property type="evidence" value="ECO:0007669"/>
    <property type="project" value="UniProtKB-KW"/>
</dbReference>
<evidence type="ECO:0000259" key="5">
    <source>
        <dbReference type="PROSITE" id="PS50160"/>
    </source>
</evidence>
<dbReference type="Gene3D" id="2.40.50.140">
    <property type="entry name" value="Nucleic acid-binding proteins"/>
    <property type="match status" value="1"/>
</dbReference>
<dbReference type="InterPro" id="IPR012340">
    <property type="entry name" value="NA-bd_OB-fold"/>
</dbReference>
<sequence>MLRGPVVRLRAPADVKRLFGASGRRTAVQQNVYNQLKATTIQEAFPHIAACWVGPCWGTVMQTPSNVSPVCTKMAVWRCSCCLQEFEMAVARFIDDGGVCPHCHNPQKKLDTVTVRNAEGELMVKKPGYVKAPRMIHSNYRSVLFTNPEWESLNIQPMLAQRWELVADELTKGSDGGTGVSGGGTNSEMNLLLASPKIDGIRCMIGYNKRRQEVQFFSRGGILLECCHGLVQQLLPLFEEDPTLMLDGELFAPECSFEQLNGLVRRLNKKSDPAIMEAQLRLLEYFAFDIMYSAQLSSTQAPFDERYRLLKKLIPVCGAKRISNYMHDETKKKVIRAKQGDAAGGVTTAADGQAVKIYHVPAAQVHPSEMEDVLNEACSQGFEGVMIRLPEFPYEHGKRSFGLLKYKQMHDAEFKIVGFVPGEGKFKNGLGAFICETKDGHRFSTPPKVSWKRRIELWGERKEYLGKYLTVQYQELSSQNVPRFPIAKALRGGEDKKEWL</sequence>
<dbReference type="AlphaFoldDB" id="A0A836L9M7"/>
<dbReference type="GeneID" id="94290232"/>
<dbReference type="PROSITE" id="PS50160">
    <property type="entry name" value="DNA_LIGASE_A3"/>
    <property type="match status" value="1"/>
</dbReference>
<accession>A0A836L9M7</accession>
<dbReference type="Pfam" id="PF01068">
    <property type="entry name" value="DNA_ligase_A_M"/>
    <property type="match status" value="2"/>
</dbReference>
<dbReference type="Proteomes" id="UP000674318">
    <property type="component" value="Unassembled WGS sequence"/>
</dbReference>
<comment type="caution">
    <text evidence="6">The sequence shown here is derived from an EMBL/GenBank/DDBJ whole genome shotgun (WGS) entry which is preliminary data.</text>
</comment>
<gene>
    <name evidence="6" type="ORF">JKF63_04162</name>
</gene>
<evidence type="ECO:0000313" key="7">
    <source>
        <dbReference type="Proteomes" id="UP000674318"/>
    </source>
</evidence>
<feature type="domain" description="ATP-dependent DNA ligase family profile" evidence="5">
    <location>
        <begin position="285"/>
        <end position="439"/>
    </location>
</feature>
<evidence type="ECO:0000313" key="6">
    <source>
        <dbReference type="EMBL" id="KAG5501892.1"/>
    </source>
</evidence>
<dbReference type="InterPro" id="IPR012310">
    <property type="entry name" value="DNA_ligase_ATP-dep_cent"/>
</dbReference>
<dbReference type="FunFam" id="3.30.470.30:FF:000032">
    <property type="entry name" value="Mitochondrial DNA ligase, putative"/>
    <property type="match status" value="1"/>
</dbReference>
<protein>
    <recommendedName>
        <fullName evidence="5">ATP-dependent DNA ligase family profile domain-containing protein</fullName>
    </recommendedName>
</protein>
<dbReference type="GO" id="GO:0006281">
    <property type="term" value="P:DNA repair"/>
    <property type="evidence" value="ECO:0007669"/>
    <property type="project" value="UniProtKB-KW"/>
</dbReference>
<dbReference type="InterPro" id="IPR029319">
    <property type="entry name" value="DNA_ligase_OB"/>
</dbReference>
<dbReference type="KEGG" id="phet:94290232"/>
<dbReference type="Gene3D" id="3.30.470.30">
    <property type="entry name" value="DNA ligase/mRNA capping enzyme"/>
    <property type="match status" value="1"/>
</dbReference>
<evidence type="ECO:0000256" key="3">
    <source>
        <dbReference type="ARBA" id="ARBA00022763"/>
    </source>
</evidence>
<dbReference type="SUPFAM" id="SSF56091">
    <property type="entry name" value="DNA ligase/mRNA capping enzyme, catalytic domain"/>
    <property type="match status" value="1"/>
</dbReference>
<dbReference type="PANTHER" id="PTHR47810">
    <property type="entry name" value="DNA LIGASE"/>
    <property type="match status" value="1"/>
</dbReference>
<keyword evidence="1" id="KW-0436">Ligase</keyword>
<dbReference type="CDD" id="cd08041">
    <property type="entry name" value="OBF_kDNA_ligase_like"/>
    <property type="match status" value="1"/>
</dbReference>
<name>A0A836L9M7_9TRYP</name>
<evidence type="ECO:0000256" key="4">
    <source>
        <dbReference type="ARBA" id="ARBA00023204"/>
    </source>
</evidence>
<keyword evidence="3" id="KW-0227">DNA damage</keyword>
<dbReference type="EMBL" id="JAFJZO010000026">
    <property type="protein sequence ID" value="KAG5501892.1"/>
    <property type="molecule type" value="Genomic_DNA"/>
</dbReference>
<dbReference type="InterPro" id="IPR016059">
    <property type="entry name" value="DNA_ligase_ATP-dep_CS"/>
</dbReference>
<evidence type="ECO:0000256" key="2">
    <source>
        <dbReference type="ARBA" id="ARBA00022705"/>
    </source>
</evidence>
<dbReference type="RefSeq" id="XP_067756339.1">
    <property type="nucleotide sequence ID" value="XM_067900155.1"/>
</dbReference>
<keyword evidence="7" id="KW-1185">Reference proteome</keyword>